<reference evidence="2 3" key="1">
    <citation type="journal article" date="2013" name="Proc. Natl. Acad. Sci. U.S.A.">
        <title>Fine-scale variation in meiotic recombination in Mimulus inferred from population shotgun sequencing.</title>
        <authorList>
            <person name="Hellsten U."/>
            <person name="Wright K.M."/>
            <person name="Jenkins J."/>
            <person name="Shu S."/>
            <person name="Yuan Y."/>
            <person name="Wessler S.R."/>
            <person name="Schmutz J."/>
            <person name="Willis J.H."/>
            <person name="Rokhsar D.S."/>
        </authorList>
    </citation>
    <scope>NUCLEOTIDE SEQUENCE [LARGE SCALE GENOMIC DNA]</scope>
    <source>
        <strain evidence="3">cv. DUN x IM62</strain>
    </source>
</reference>
<feature type="domain" description="At1g61320/AtMIF1 LRR" evidence="1">
    <location>
        <begin position="35"/>
        <end position="335"/>
    </location>
</feature>
<dbReference type="PANTHER" id="PTHR34145:SF68">
    <property type="entry name" value="FBD DOMAIN-CONTAINING PROTEIN"/>
    <property type="match status" value="1"/>
</dbReference>
<dbReference type="PANTHER" id="PTHR34145">
    <property type="entry name" value="OS02G0105600 PROTEIN"/>
    <property type="match status" value="1"/>
</dbReference>
<proteinExistence type="predicted"/>
<dbReference type="SUPFAM" id="SSF52047">
    <property type="entry name" value="RNI-like"/>
    <property type="match status" value="1"/>
</dbReference>
<dbReference type="AlphaFoldDB" id="A0A022QYI8"/>
<keyword evidence="3" id="KW-1185">Reference proteome</keyword>
<evidence type="ECO:0000313" key="3">
    <source>
        <dbReference type="Proteomes" id="UP000030748"/>
    </source>
</evidence>
<dbReference type="EMBL" id="KI630853">
    <property type="protein sequence ID" value="EYU32393.1"/>
    <property type="molecule type" value="Genomic_DNA"/>
</dbReference>
<evidence type="ECO:0000313" key="2">
    <source>
        <dbReference type="EMBL" id="EYU32393.1"/>
    </source>
</evidence>
<protein>
    <recommendedName>
        <fullName evidence="1">At1g61320/AtMIF1 LRR domain-containing protein</fullName>
    </recommendedName>
</protein>
<dbReference type="InterPro" id="IPR055357">
    <property type="entry name" value="LRR_At1g61320_AtMIF1"/>
</dbReference>
<accession>A0A022QYI8</accession>
<dbReference type="PhylomeDB" id="A0A022QYI8"/>
<dbReference type="Gene3D" id="3.80.10.10">
    <property type="entry name" value="Ribonuclease Inhibitor"/>
    <property type="match status" value="1"/>
</dbReference>
<evidence type="ECO:0000259" key="1">
    <source>
        <dbReference type="Pfam" id="PF23622"/>
    </source>
</evidence>
<name>A0A022QYI8_ERYGU</name>
<dbReference type="InterPro" id="IPR053772">
    <property type="entry name" value="At1g61320/At1g61330-like"/>
</dbReference>
<dbReference type="InterPro" id="IPR032675">
    <property type="entry name" value="LRR_dom_sf"/>
</dbReference>
<dbReference type="Proteomes" id="UP000030748">
    <property type="component" value="Unassembled WGS sequence"/>
</dbReference>
<sequence length="356" mass="41046">MVDRVLDSHKGGHFLEEFRIHDFPYFSGGISELPHIIKRWLEFALSKQVHAIDMHLHEEYSSLVFPISSFLTESGVTLRPGFQSLKELSLQAIGFDDQDLESLLKNFILLERLSIKNSYALREVLVDGDWAPNLKYLNISSCANIRSIEIREVISLVSLRFHKLQLSRDLVLDNVPMLIEFSSCDNSCYNRGYPIDQIISKGIICERLVKKHDTDVSLPFLKHMELEAHMRSPSSRDQLVRMIDACPSLQKLEIKFHLWVSGWFENKMLGEHNIELNNTPCNNPNNNLKKVKLTGFIGCSFDLVVVSHVITNAVELEELSIEIRAEAPKITRHRMRALVWQHLQPMLRNSFNFVII</sequence>
<dbReference type="Pfam" id="PF23622">
    <property type="entry name" value="LRR_At1g61320_AtMIF1"/>
    <property type="match status" value="1"/>
</dbReference>
<organism evidence="2 3">
    <name type="scientific">Erythranthe guttata</name>
    <name type="common">Yellow monkey flower</name>
    <name type="synonym">Mimulus guttatus</name>
    <dbReference type="NCBI Taxonomy" id="4155"/>
    <lineage>
        <taxon>Eukaryota</taxon>
        <taxon>Viridiplantae</taxon>
        <taxon>Streptophyta</taxon>
        <taxon>Embryophyta</taxon>
        <taxon>Tracheophyta</taxon>
        <taxon>Spermatophyta</taxon>
        <taxon>Magnoliopsida</taxon>
        <taxon>eudicotyledons</taxon>
        <taxon>Gunneridae</taxon>
        <taxon>Pentapetalae</taxon>
        <taxon>asterids</taxon>
        <taxon>lamiids</taxon>
        <taxon>Lamiales</taxon>
        <taxon>Phrymaceae</taxon>
        <taxon>Erythranthe</taxon>
    </lineage>
</organism>
<gene>
    <name evidence="2" type="ORF">MIMGU_mgv11b022023mg</name>
</gene>